<accession>A0ABN1M9V5</accession>
<dbReference type="SUPFAM" id="SSF48230">
    <property type="entry name" value="Chondroitin AC/alginate lyase"/>
    <property type="match status" value="1"/>
</dbReference>
<dbReference type="InterPro" id="IPR008929">
    <property type="entry name" value="Chondroitin_lyas"/>
</dbReference>
<feature type="signal peptide" evidence="3">
    <location>
        <begin position="1"/>
        <end position="20"/>
    </location>
</feature>
<keyword evidence="2 5" id="KW-0456">Lyase</keyword>
<dbReference type="Proteomes" id="UP001500738">
    <property type="component" value="Unassembled WGS sequence"/>
</dbReference>
<reference evidence="5 6" key="1">
    <citation type="journal article" date="2019" name="Int. J. Syst. Evol. Microbiol.">
        <title>The Global Catalogue of Microorganisms (GCM) 10K type strain sequencing project: providing services to taxonomists for standard genome sequencing and annotation.</title>
        <authorList>
            <consortium name="The Broad Institute Genomics Platform"/>
            <consortium name="The Broad Institute Genome Sequencing Center for Infectious Disease"/>
            <person name="Wu L."/>
            <person name="Ma J."/>
        </authorList>
    </citation>
    <scope>NUCLEOTIDE SEQUENCE [LARGE SCALE GENOMIC DNA]</scope>
    <source>
        <strain evidence="5 6">JCM 15910</strain>
    </source>
</reference>
<feature type="chain" id="PRO_5046141846" evidence="3">
    <location>
        <begin position="21"/>
        <end position="407"/>
    </location>
</feature>
<dbReference type="EMBL" id="BAAAFE010000009">
    <property type="protein sequence ID" value="GAA0866011.1"/>
    <property type="molecule type" value="Genomic_DNA"/>
</dbReference>
<evidence type="ECO:0000256" key="1">
    <source>
        <dbReference type="ARBA" id="ARBA00022729"/>
    </source>
</evidence>
<evidence type="ECO:0000259" key="4">
    <source>
        <dbReference type="Pfam" id="PF05426"/>
    </source>
</evidence>
<evidence type="ECO:0000313" key="6">
    <source>
        <dbReference type="Proteomes" id="UP001500738"/>
    </source>
</evidence>
<keyword evidence="6" id="KW-1185">Reference proteome</keyword>
<sequence length="407" mass="44231">MKILASVSLALLSLASPAVAARSDQPVCEGSEGYAASFGGRRTFALNPADLEAIKARRTSDPVVAAAYRDLIARADKALAARPASVMDKRAAPPSGDRHDYVSLARYWWPDPADPEGPYVRRDGDTNPEIETNRFDRIALARMAREAETLALAYYYSGDTRYADGAARAIRTWFLDPATAMNPNMDFAQAVPGVANGRAEGVLDGAGFIGVIDAAGLIAPAGSLSPAENAALESWFARYIDWMQNSANGRAEAAAGNNHGLWYDAQLARFALFARRPDIVRDIALHFTEGRIDRQVDGSGAMPAELTRTRSFHYSLYALDAAYTVADSAACIGIDLYAETGPKGRSLRQATDYLAAYRGRAADWPYKEKDWPADRLDGLLVRADRAWGPGAYPRHIPADLVLRYRVP</sequence>
<name>A0ABN1M9V5_9SPHN</name>
<protein>
    <submittedName>
        <fullName evidence="5">Alginate lyase family protein</fullName>
    </submittedName>
</protein>
<feature type="domain" description="Alginate lyase" evidence="4">
    <location>
        <begin position="85"/>
        <end position="361"/>
    </location>
</feature>
<evidence type="ECO:0000313" key="5">
    <source>
        <dbReference type="EMBL" id="GAA0866011.1"/>
    </source>
</evidence>
<proteinExistence type="predicted"/>
<keyword evidence="1 3" id="KW-0732">Signal</keyword>
<comment type="caution">
    <text evidence="5">The sequence shown here is derived from an EMBL/GenBank/DDBJ whole genome shotgun (WGS) entry which is preliminary data.</text>
</comment>
<evidence type="ECO:0000256" key="2">
    <source>
        <dbReference type="ARBA" id="ARBA00023239"/>
    </source>
</evidence>
<organism evidence="5 6">
    <name type="scientific">Sphingopyxis soli</name>
    <dbReference type="NCBI Taxonomy" id="592051"/>
    <lineage>
        <taxon>Bacteria</taxon>
        <taxon>Pseudomonadati</taxon>
        <taxon>Pseudomonadota</taxon>
        <taxon>Alphaproteobacteria</taxon>
        <taxon>Sphingomonadales</taxon>
        <taxon>Sphingomonadaceae</taxon>
        <taxon>Sphingopyxis</taxon>
    </lineage>
</organism>
<dbReference type="RefSeq" id="WP_215356106.1">
    <property type="nucleotide sequence ID" value="NZ_BAAAFE010000009.1"/>
</dbReference>
<evidence type="ECO:0000256" key="3">
    <source>
        <dbReference type="SAM" id="SignalP"/>
    </source>
</evidence>
<dbReference type="InterPro" id="IPR008397">
    <property type="entry name" value="Alginate_lyase_dom"/>
</dbReference>
<dbReference type="Gene3D" id="1.50.10.100">
    <property type="entry name" value="Chondroitin AC/alginate lyase"/>
    <property type="match status" value="1"/>
</dbReference>
<dbReference type="Pfam" id="PF05426">
    <property type="entry name" value="Alginate_lyase"/>
    <property type="match status" value="1"/>
</dbReference>
<dbReference type="GO" id="GO:0016829">
    <property type="term" value="F:lyase activity"/>
    <property type="evidence" value="ECO:0007669"/>
    <property type="project" value="UniProtKB-KW"/>
</dbReference>
<gene>
    <name evidence="5" type="ORF">GCM10009115_26860</name>
</gene>